<dbReference type="HOGENOM" id="CLU_114417_0_0_10"/>
<dbReference type="RefSeq" id="WP_013547297.1">
    <property type="nucleotide sequence ID" value="NC_014933.1"/>
</dbReference>
<reference key="1">
    <citation type="submission" date="2010-11" db="EMBL/GenBank/DDBJ databases">
        <title>The complete genome of Bacteroides helcogenes P 36-108.</title>
        <authorList>
            <consortium name="US DOE Joint Genome Institute (JGI-PGF)"/>
            <person name="Lucas S."/>
            <person name="Copeland A."/>
            <person name="Lapidus A."/>
            <person name="Bruce D."/>
            <person name="Goodwin L."/>
            <person name="Pitluck S."/>
            <person name="Kyrpides N."/>
            <person name="Mavromatis K."/>
            <person name="Ivanova N."/>
            <person name="Zeytun A."/>
            <person name="Brettin T."/>
            <person name="Detter J.C."/>
            <person name="Tapia R."/>
            <person name="Han C."/>
            <person name="Land M."/>
            <person name="Hauser L."/>
            <person name="Markowitz V."/>
            <person name="Cheng J.-F."/>
            <person name="Hugenholtz P."/>
            <person name="Woyke T."/>
            <person name="Wu D."/>
            <person name="Gronow S."/>
            <person name="Wellnitz S."/>
            <person name="Brambilla E."/>
            <person name="Klenk H.-P."/>
            <person name="Eisen J.A."/>
        </authorList>
    </citation>
    <scope>NUCLEOTIDE SEQUENCE</scope>
    <source>
        <strain>P 36-108</strain>
    </source>
</reference>
<dbReference type="STRING" id="693979.Bache_1703"/>
<dbReference type="Proteomes" id="UP000008630">
    <property type="component" value="Chromosome"/>
</dbReference>
<gene>
    <name evidence="1" type="ordered locus">Bache_1703</name>
</gene>
<accession>E6SN34</accession>
<evidence type="ECO:0000313" key="1">
    <source>
        <dbReference type="EMBL" id="ADV43703.1"/>
    </source>
</evidence>
<dbReference type="KEGG" id="bhl:Bache_1703"/>
<reference evidence="1 2" key="2">
    <citation type="journal article" date="2011" name="Stand. Genomic Sci.">
        <title>Complete genome sequence of Bacteroides helcogenes type strain (P 36-108).</title>
        <authorList>
            <person name="Pati A."/>
            <person name="Gronow S."/>
            <person name="Zeytun A."/>
            <person name="Lapidus A."/>
            <person name="Nolan M."/>
            <person name="Hammon N."/>
            <person name="Deshpande S."/>
            <person name="Cheng J.F."/>
            <person name="Tapia R."/>
            <person name="Han C."/>
            <person name="Goodwin L."/>
            <person name="Pitluck S."/>
            <person name="Liolios K."/>
            <person name="Pagani I."/>
            <person name="Ivanova N."/>
            <person name="Mavromatis K."/>
            <person name="Chen A."/>
            <person name="Palaniappan K."/>
            <person name="Land M."/>
            <person name="Hauser L."/>
            <person name="Chang Y.J."/>
            <person name="Jeffries C.D."/>
            <person name="Detter J.C."/>
            <person name="Brambilla E."/>
            <person name="Rohde M."/>
            <person name="Goker M."/>
            <person name="Woyke T."/>
            <person name="Bristow J."/>
            <person name="Eisen J.A."/>
            <person name="Markowitz V."/>
            <person name="Hugenholtz P."/>
            <person name="Kyrpides N.C."/>
            <person name="Klenk H.P."/>
            <person name="Lucas S."/>
        </authorList>
    </citation>
    <scope>NUCLEOTIDE SEQUENCE [LARGE SCALE GENOMIC DNA]</scope>
    <source>
        <strain evidence="2">ATCC 35417 / DSM 20613 / JCM 6297 / CCUG 15421 / P 36-108</strain>
    </source>
</reference>
<dbReference type="Pfam" id="PF20326">
    <property type="entry name" value="DUF6621"/>
    <property type="match status" value="1"/>
</dbReference>
<sequence>MEDKVRFSENVILIDVAFLNEMACSVKEFLGMKLGRELQNIDLPVWLSYLSLDAGLREDTNEIQVLLLHGEDTHALQCCVPSDLDSLNGMACRTPLGEFAFSCVNAAGITTSEEMYLDLLNLTLDAADVKHLMLVPAHSVYGNRVEDALRKYFEGKSEEERGKAVYFAMEEPLQPIFARWDFVLYSLAQAFGIKSDEL</sequence>
<proteinExistence type="predicted"/>
<dbReference type="eggNOG" id="ENOG5031GTW">
    <property type="taxonomic scope" value="Bacteria"/>
</dbReference>
<evidence type="ECO:0000313" key="2">
    <source>
        <dbReference type="Proteomes" id="UP000008630"/>
    </source>
</evidence>
<evidence type="ECO:0008006" key="3">
    <source>
        <dbReference type="Google" id="ProtNLM"/>
    </source>
</evidence>
<name>E6SN34_BACT6</name>
<organism evidence="1 2">
    <name type="scientific">Bacteroides helcogenes (strain ATCC 35417 / DSM 20613 / JCM 6297 / CCUG 15421 / P 36-108)</name>
    <dbReference type="NCBI Taxonomy" id="693979"/>
    <lineage>
        <taxon>Bacteria</taxon>
        <taxon>Pseudomonadati</taxon>
        <taxon>Bacteroidota</taxon>
        <taxon>Bacteroidia</taxon>
        <taxon>Bacteroidales</taxon>
        <taxon>Bacteroidaceae</taxon>
        <taxon>Bacteroides</taxon>
    </lineage>
</organism>
<dbReference type="EMBL" id="CP002352">
    <property type="protein sequence ID" value="ADV43703.1"/>
    <property type="molecule type" value="Genomic_DNA"/>
</dbReference>
<dbReference type="AlphaFoldDB" id="E6SN34"/>
<keyword evidence="2" id="KW-1185">Reference proteome</keyword>
<dbReference type="PATRIC" id="fig|693979.3.peg.1796"/>
<dbReference type="OrthoDB" id="1043421at2"/>
<dbReference type="InterPro" id="IPR046729">
    <property type="entry name" value="DUF6621"/>
</dbReference>
<protein>
    <recommendedName>
        <fullName evidence="3">L-selectin</fullName>
    </recommendedName>
</protein>